<dbReference type="PROSITE" id="PS50097">
    <property type="entry name" value="BTB"/>
    <property type="match status" value="1"/>
</dbReference>
<evidence type="ECO:0000313" key="3">
    <source>
        <dbReference type="EMBL" id="KAF4978908.1"/>
    </source>
</evidence>
<reference evidence="3" key="1">
    <citation type="journal article" date="2020" name="BMC Genomics">
        <title>Correction to: Identification and distribution of gene clusters required for synthesis of sphingolipid metabolism inhibitors in diverse species of the filamentous fungus Fusarium.</title>
        <authorList>
            <person name="Kim H.S."/>
            <person name="Lohmar J.M."/>
            <person name="Busman M."/>
            <person name="Brown D.W."/>
            <person name="Naumann T.A."/>
            <person name="Divon H.H."/>
            <person name="Lysoe E."/>
            <person name="Uhlig S."/>
            <person name="Proctor R.H."/>
        </authorList>
    </citation>
    <scope>NUCLEOTIDE SEQUENCE</scope>
    <source>
        <strain evidence="3">NRRL 22465</strain>
    </source>
</reference>
<keyword evidence="4" id="KW-1185">Reference proteome</keyword>
<protein>
    <recommendedName>
        <fullName evidence="2">BTB domain-containing protein</fullName>
    </recommendedName>
</protein>
<proteinExistence type="predicted"/>
<dbReference type="AlphaFoldDB" id="A0A8H4XL81"/>
<reference evidence="3" key="2">
    <citation type="submission" date="2020-05" db="EMBL/GenBank/DDBJ databases">
        <authorList>
            <person name="Kim H.-S."/>
            <person name="Proctor R.H."/>
            <person name="Brown D.W."/>
        </authorList>
    </citation>
    <scope>NUCLEOTIDE SEQUENCE</scope>
    <source>
        <strain evidence="3">NRRL 22465</strain>
    </source>
</reference>
<dbReference type="EMBL" id="JABEYC010000330">
    <property type="protein sequence ID" value="KAF4978908.1"/>
    <property type="molecule type" value="Genomic_DNA"/>
</dbReference>
<dbReference type="Gene3D" id="3.30.710.10">
    <property type="entry name" value="Potassium Channel Kv1.1, Chain A"/>
    <property type="match status" value="1"/>
</dbReference>
<feature type="domain" description="BTB" evidence="2">
    <location>
        <begin position="81"/>
        <end position="151"/>
    </location>
</feature>
<feature type="region of interest" description="Disordered" evidence="1">
    <location>
        <begin position="41"/>
        <end position="66"/>
    </location>
</feature>
<dbReference type="Pfam" id="PF00651">
    <property type="entry name" value="BTB"/>
    <property type="match status" value="1"/>
</dbReference>
<dbReference type="OrthoDB" id="194443at2759"/>
<dbReference type="SUPFAM" id="SSF54695">
    <property type="entry name" value="POZ domain"/>
    <property type="match status" value="1"/>
</dbReference>
<sequence length="304" mass="34003">MEGGTLPIPQPFTIRELRALRAFLVKALALFHDSSASSKHLTMAPAKKRARTTRSTPKEDAAPDQPSTLADFRTAWLVKSDDQMVELKAKGESFRVAKRVLTKNSEYFEGCFNGQFSEAKKGVVDFEDEIEPQYLGLYIGLAYSHSSIVPHGAPRPSKFPEAEAPKTPMRDYVEVFKLCDRFISPAMGNYIERCIDVAIGDGHRALRRTQADEGMQKVLIRDFADGYEALEMVHDAQKQIGDRMMLYFCEGVSYSSWVASMEEVMDRQRFVGHVSRGFADTLKALQEARKLKRKELAGPGAAGP</sequence>
<dbReference type="InterPro" id="IPR000210">
    <property type="entry name" value="BTB/POZ_dom"/>
</dbReference>
<evidence type="ECO:0000259" key="2">
    <source>
        <dbReference type="PROSITE" id="PS50097"/>
    </source>
</evidence>
<comment type="caution">
    <text evidence="3">The sequence shown here is derived from an EMBL/GenBank/DDBJ whole genome shotgun (WGS) entry which is preliminary data.</text>
</comment>
<accession>A0A8H4XL81</accession>
<evidence type="ECO:0000313" key="4">
    <source>
        <dbReference type="Proteomes" id="UP000635477"/>
    </source>
</evidence>
<evidence type="ECO:0000256" key="1">
    <source>
        <dbReference type="SAM" id="MobiDB-lite"/>
    </source>
</evidence>
<organism evidence="3 4">
    <name type="scientific">Fusarium zealandicum</name>
    <dbReference type="NCBI Taxonomy" id="1053134"/>
    <lineage>
        <taxon>Eukaryota</taxon>
        <taxon>Fungi</taxon>
        <taxon>Dikarya</taxon>
        <taxon>Ascomycota</taxon>
        <taxon>Pezizomycotina</taxon>
        <taxon>Sordariomycetes</taxon>
        <taxon>Hypocreomycetidae</taxon>
        <taxon>Hypocreales</taxon>
        <taxon>Nectriaceae</taxon>
        <taxon>Fusarium</taxon>
        <taxon>Fusarium staphyleae species complex</taxon>
    </lineage>
</organism>
<dbReference type="InterPro" id="IPR011333">
    <property type="entry name" value="SKP1/BTB/POZ_sf"/>
</dbReference>
<gene>
    <name evidence="3" type="ORF">FZEAL_4794</name>
</gene>
<dbReference type="Proteomes" id="UP000635477">
    <property type="component" value="Unassembled WGS sequence"/>
</dbReference>
<name>A0A8H4XL81_9HYPO</name>